<dbReference type="CDD" id="cd02440">
    <property type="entry name" value="AdoMet_MTases"/>
    <property type="match status" value="1"/>
</dbReference>
<dbReference type="OrthoDB" id="9797252at2"/>
<protein>
    <recommendedName>
        <fullName evidence="4">Methyltransferase type 11 domain-containing protein</fullName>
    </recommendedName>
</protein>
<sequence length="247" mass="27043">MEEPISRARSFGRRPVDYHTHRPFYPAEAIRWALAGATREVTRALDLAAGTGKVTAGLRALGLDVTAVEPDEAMRGVLAAEYPDVTALAGTAEAIPLTDASVDAVLVGQAFHWFDRDVALAEIARVLRPGGVLAVLWNGEDPDTDWVTGLMTASQTSATGGWHGEIDPPEHESFDPAEHTVVAHSLPRTTDTLVDYLRTHSRLLMVDDDERARVIARVREYLRHRPETAAGVFDLPLVTDVLALRRR</sequence>
<evidence type="ECO:0000313" key="6">
    <source>
        <dbReference type="Proteomes" id="UP000185696"/>
    </source>
</evidence>
<evidence type="ECO:0000256" key="1">
    <source>
        <dbReference type="ARBA" id="ARBA00008361"/>
    </source>
</evidence>
<dbReference type="EMBL" id="MSIF01000014">
    <property type="protein sequence ID" value="OLF07807.1"/>
    <property type="molecule type" value="Genomic_DNA"/>
</dbReference>
<accession>A0A7Z1AXK1</accession>
<keyword evidence="2" id="KW-0489">Methyltransferase</keyword>
<organism evidence="5 6">
    <name type="scientific">Actinophytocola xinjiangensis</name>
    <dbReference type="NCBI Taxonomy" id="485602"/>
    <lineage>
        <taxon>Bacteria</taxon>
        <taxon>Bacillati</taxon>
        <taxon>Actinomycetota</taxon>
        <taxon>Actinomycetes</taxon>
        <taxon>Pseudonocardiales</taxon>
        <taxon>Pseudonocardiaceae</taxon>
    </lineage>
</organism>
<reference evidence="5 6" key="1">
    <citation type="submission" date="2016-12" db="EMBL/GenBank/DDBJ databases">
        <title>The draft genome sequence of Actinophytocola xinjiangensis.</title>
        <authorList>
            <person name="Wang W."/>
            <person name="Yuan L."/>
        </authorList>
    </citation>
    <scope>NUCLEOTIDE SEQUENCE [LARGE SCALE GENOMIC DNA]</scope>
    <source>
        <strain evidence="5 6">CGMCC 4.4663</strain>
    </source>
</reference>
<dbReference type="PANTHER" id="PTHR44942">
    <property type="entry name" value="METHYLTRANSF_11 DOMAIN-CONTAINING PROTEIN"/>
    <property type="match status" value="1"/>
</dbReference>
<dbReference type="InterPro" id="IPR013216">
    <property type="entry name" value="Methyltransf_11"/>
</dbReference>
<comment type="caution">
    <text evidence="5">The sequence shown here is derived from an EMBL/GenBank/DDBJ whole genome shotgun (WGS) entry which is preliminary data.</text>
</comment>
<dbReference type="SUPFAM" id="SSF53335">
    <property type="entry name" value="S-adenosyl-L-methionine-dependent methyltransferases"/>
    <property type="match status" value="1"/>
</dbReference>
<dbReference type="Proteomes" id="UP000185696">
    <property type="component" value="Unassembled WGS sequence"/>
</dbReference>
<gene>
    <name evidence="5" type="ORF">BLA60_26155</name>
</gene>
<keyword evidence="3" id="KW-0808">Transferase</keyword>
<name>A0A7Z1AXK1_9PSEU</name>
<dbReference type="AlphaFoldDB" id="A0A7Z1AXK1"/>
<feature type="domain" description="Methyltransferase type 11" evidence="4">
    <location>
        <begin position="45"/>
        <end position="134"/>
    </location>
</feature>
<evidence type="ECO:0000256" key="3">
    <source>
        <dbReference type="ARBA" id="ARBA00022679"/>
    </source>
</evidence>
<evidence type="ECO:0000259" key="4">
    <source>
        <dbReference type="Pfam" id="PF08241"/>
    </source>
</evidence>
<dbReference type="Gene3D" id="3.40.50.150">
    <property type="entry name" value="Vaccinia Virus protein VP39"/>
    <property type="match status" value="1"/>
</dbReference>
<dbReference type="RefSeq" id="WP_075135647.1">
    <property type="nucleotide sequence ID" value="NZ_MSIF01000014.1"/>
</dbReference>
<evidence type="ECO:0000256" key="2">
    <source>
        <dbReference type="ARBA" id="ARBA00022603"/>
    </source>
</evidence>
<dbReference type="InterPro" id="IPR051052">
    <property type="entry name" value="Diverse_substrate_MTase"/>
</dbReference>
<dbReference type="PANTHER" id="PTHR44942:SF4">
    <property type="entry name" value="METHYLTRANSFERASE TYPE 11 DOMAIN-CONTAINING PROTEIN"/>
    <property type="match status" value="1"/>
</dbReference>
<dbReference type="Pfam" id="PF08241">
    <property type="entry name" value="Methyltransf_11"/>
    <property type="match status" value="1"/>
</dbReference>
<dbReference type="GO" id="GO:0032259">
    <property type="term" value="P:methylation"/>
    <property type="evidence" value="ECO:0007669"/>
    <property type="project" value="UniProtKB-KW"/>
</dbReference>
<proteinExistence type="inferred from homology"/>
<dbReference type="InterPro" id="IPR029063">
    <property type="entry name" value="SAM-dependent_MTases_sf"/>
</dbReference>
<dbReference type="GO" id="GO:0008757">
    <property type="term" value="F:S-adenosylmethionine-dependent methyltransferase activity"/>
    <property type="evidence" value="ECO:0007669"/>
    <property type="project" value="InterPro"/>
</dbReference>
<keyword evidence="6" id="KW-1185">Reference proteome</keyword>
<comment type="similarity">
    <text evidence="1">Belongs to the methyltransferase superfamily.</text>
</comment>
<evidence type="ECO:0000313" key="5">
    <source>
        <dbReference type="EMBL" id="OLF07807.1"/>
    </source>
</evidence>